<organism evidence="1">
    <name type="scientific">Arundo donax</name>
    <name type="common">Giant reed</name>
    <name type="synonym">Donax arundinaceus</name>
    <dbReference type="NCBI Taxonomy" id="35708"/>
    <lineage>
        <taxon>Eukaryota</taxon>
        <taxon>Viridiplantae</taxon>
        <taxon>Streptophyta</taxon>
        <taxon>Embryophyta</taxon>
        <taxon>Tracheophyta</taxon>
        <taxon>Spermatophyta</taxon>
        <taxon>Magnoliopsida</taxon>
        <taxon>Liliopsida</taxon>
        <taxon>Poales</taxon>
        <taxon>Poaceae</taxon>
        <taxon>PACMAD clade</taxon>
        <taxon>Arundinoideae</taxon>
        <taxon>Arundineae</taxon>
        <taxon>Arundo</taxon>
    </lineage>
</organism>
<reference evidence="1" key="2">
    <citation type="journal article" date="2015" name="Data Brief">
        <title>Shoot transcriptome of the giant reed, Arundo donax.</title>
        <authorList>
            <person name="Barrero R.A."/>
            <person name="Guerrero F.D."/>
            <person name="Moolhuijzen P."/>
            <person name="Goolsby J.A."/>
            <person name="Tidwell J."/>
            <person name="Bellgard S.E."/>
            <person name="Bellgard M.I."/>
        </authorList>
    </citation>
    <scope>NUCLEOTIDE SEQUENCE</scope>
    <source>
        <tissue evidence="1">Shoot tissue taken approximately 20 cm above the soil surface</tissue>
    </source>
</reference>
<sequence>MPCPGYTAVCIS</sequence>
<dbReference type="EMBL" id="GBRH01200183">
    <property type="protein sequence ID" value="JAD97712.1"/>
    <property type="molecule type" value="Transcribed_RNA"/>
</dbReference>
<evidence type="ECO:0000313" key="1">
    <source>
        <dbReference type="EMBL" id="JAD97712.1"/>
    </source>
</evidence>
<accession>A0A0A9ENV7</accession>
<reference evidence="1" key="1">
    <citation type="submission" date="2014-09" db="EMBL/GenBank/DDBJ databases">
        <authorList>
            <person name="Magalhaes I.L.F."/>
            <person name="Oliveira U."/>
            <person name="Santos F.R."/>
            <person name="Vidigal T.H.D.A."/>
            <person name="Brescovit A.D."/>
            <person name="Santos A.J."/>
        </authorList>
    </citation>
    <scope>NUCLEOTIDE SEQUENCE</scope>
    <source>
        <tissue evidence="1">Shoot tissue taken approximately 20 cm above the soil surface</tissue>
    </source>
</reference>
<protein>
    <submittedName>
        <fullName evidence="1">Uncharacterized protein</fullName>
    </submittedName>
</protein>
<proteinExistence type="predicted"/>
<name>A0A0A9ENV7_ARUDO</name>